<name>A0A2T5V9N1_9HYPH</name>
<evidence type="ECO:0000313" key="5">
    <source>
        <dbReference type="Proteomes" id="UP000244081"/>
    </source>
</evidence>
<dbReference type="PANTHER" id="PTHR43877">
    <property type="entry name" value="AMINOALKYLPHOSPHONATE N-ACETYLTRANSFERASE-RELATED-RELATED"/>
    <property type="match status" value="1"/>
</dbReference>
<keyword evidence="1" id="KW-0808">Transferase</keyword>
<dbReference type="GO" id="GO:0016747">
    <property type="term" value="F:acyltransferase activity, transferring groups other than amino-acyl groups"/>
    <property type="evidence" value="ECO:0007669"/>
    <property type="project" value="InterPro"/>
</dbReference>
<feature type="domain" description="N-acetyltransferase" evidence="3">
    <location>
        <begin position="23"/>
        <end position="168"/>
    </location>
</feature>
<evidence type="ECO:0000256" key="2">
    <source>
        <dbReference type="ARBA" id="ARBA00023315"/>
    </source>
</evidence>
<organism evidence="4 5">
    <name type="scientific">Breoghania corrubedonensis</name>
    <dbReference type="NCBI Taxonomy" id="665038"/>
    <lineage>
        <taxon>Bacteria</taxon>
        <taxon>Pseudomonadati</taxon>
        <taxon>Pseudomonadota</taxon>
        <taxon>Alphaproteobacteria</taxon>
        <taxon>Hyphomicrobiales</taxon>
        <taxon>Stappiaceae</taxon>
        <taxon>Breoghania</taxon>
    </lineage>
</organism>
<dbReference type="CDD" id="cd04301">
    <property type="entry name" value="NAT_SF"/>
    <property type="match status" value="1"/>
</dbReference>
<dbReference type="InterPro" id="IPR000182">
    <property type="entry name" value="GNAT_dom"/>
</dbReference>
<dbReference type="Pfam" id="PF00583">
    <property type="entry name" value="Acetyltransf_1"/>
    <property type="match status" value="1"/>
</dbReference>
<protein>
    <recommendedName>
        <fullName evidence="3">N-acetyltransferase domain-containing protein</fullName>
    </recommendedName>
</protein>
<dbReference type="SUPFAM" id="SSF55729">
    <property type="entry name" value="Acyl-CoA N-acyltransferases (Nat)"/>
    <property type="match status" value="1"/>
</dbReference>
<dbReference type="InterPro" id="IPR016181">
    <property type="entry name" value="Acyl_CoA_acyltransferase"/>
</dbReference>
<sequence>MVPLETPAAIVALDDDALTADEALLRLNNAHATELSYLNLEEMRALVAGAFVAARMAAADAFIIAFDETADYDSPNFLWFRNRFERFVYIDRICVDPARRGQGIARRLYTHVFERARAAGAGRVVCEINAEPPNPVSDAFHAALGFEEVGSAFLSGRDKRVRYFERRI</sequence>
<dbReference type="PIRSF" id="PIRSF028520">
    <property type="entry name" value="UCP028520"/>
    <property type="match status" value="1"/>
</dbReference>
<dbReference type="Gene3D" id="3.40.630.30">
    <property type="match status" value="1"/>
</dbReference>
<evidence type="ECO:0000313" key="4">
    <source>
        <dbReference type="EMBL" id="PTW60466.1"/>
    </source>
</evidence>
<evidence type="ECO:0000259" key="3">
    <source>
        <dbReference type="PROSITE" id="PS51186"/>
    </source>
</evidence>
<proteinExistence type="predicted"/>
<dbReference type="PANTHER" id="PTHR43877:SF2">
    <property type="entry name" value="AMINOALKYLPHOSPHONATE N-ACETYLTRANSFERASE-RELATED"/>
    <property type="match status" value="1"/>
</dbReference>
<dbReference type="EMBL" id="QAYG01000004">
    <property type="protein sequence ID" value="PTW60466.1"/>
    <property type="molecule type" value="Genomic_DNA"/>
</dbReference>
<evidence type="ECO:0000256" key="1">
    <source>
        <dbReference type="ARBA" id="ARBA00022679"/>
    </source>
</evidence>
<dbReference type="Proteomes" id="UP000244081">
    <property type="component" value="Unassembled WGS sequence"/>
</dbReference>
<dbReference type="InterPro" id="IPR050832">
    <property type="entry name" value="Bact_Acetyltransf"/>
</dbReference>
<gene>
    <name evidence="4" type="ORF">C8N35_10489</name>
</gene>
<dbReference type="AlphaFoldDB" id="A0A2T5V9N1"/>
<keyword evidence="5" id="KW-1185">Reference proteome</keyword>
<reference evidence="4 5" key="1">
    <citation type="submission" date="2018-04" db="EMBL/GenBank/DDBJ databases">
        <title>Genomic Encyclopedia of Archaeal and Bacterial Type Strains, Phase II (KMG-II): from individual species to whole genera.</title>
        <authorList>
            <person name="Goeker M."/>
        </authorList>
    </citation>
    <scope>NUCLEOTIDE SEQUENCE [LARGE SCALE GENOMIC DNA]</scope>
    <source>
        <strain evidence="4 5">DSM 23382</strain>
    </source>
</reference>
<accession>A0A2T5V9N1</accession>
<dbReference type="InterPro" id="IPR016890">
    <property type="entry name" value="UCP028520"/>
</dbReference>
<dbReference type="OrthoDB" id="6182349at2"/>
<dbReference type="PROSITE" id="PS51186">
    <property type="entry name" value="GNAT"/>
    <property type="match status" value="1"/>
</dbReference>
<keyword evidence="2" id="KW-0012">Acyltransferase</keyword>
<comment type="caution">
    <text evidence="4">The sequence shown here is derived from an EMBL/GenBank/DDBJ whole genome shotgun (WGS) entry which is preliminary data.</text>
</comment>